<feature type="region of interest" description="Disordered" evidence="1">
    <location>
        <begin position="1"/>
        <end position="51"/>
    </location>
</feature>
<evidence type="ECO:0000313" key="2">
    <source>
        <dbReference type="EMBL" id="MED6177222.1"/>
    </source>
</evidence>
<comment type="caution">
    <text evidence="2">The sequence shown here is derived from an EMBL/GenBank/DDBJ whole genome shotgun (WGS) entry which is preliminary data.</text>
</comment>
<reference evidence="2 3" key="1">
    <citation type="journal article" date="2023" name="Plants (Basel)">
        <title>Bridging the Gap: Combining Genomics and Transcriptomics Approaches to Understand Stylosanthes scabra, an Orphan Legume from the Brazilian Caatinga.</title>
        <authorList>
            <person name="Ferreira-Neto J.R.C."/>
            <person name="da Silva M.D."/>
            <person name="Binneck E."/>
            <person name="de Melo N.F."/>
            <person name="da Silva R.H."/>
            <person name="de Melo A.L.T.M."/>
            <person name="Pandolfi V."/>
            <person name="Bustamante F.O."/>
            <person name="Brasileiro-Vidal A.C."/>
            <person name="Benko-Iseppon A.M."/>
        </authorList>
    </citation>
    <scope>NUCLEOTIDE SEQUENCE [LARGE SCALE GENOMIC DNA]</scope>
    <source>
        <tissue evidence="2">Leaves</tissue>
    </source>
</reference>
<gene>
    <name evidence="2" type="ORF">PIB30_095982</name>
</gene>
<dbReference type="Proteomes" id="UP001341840">
    <property type="component" value="Unassembled WGS sequence"/>
</dbReference>
<feature type="compositionally biased region" description="Basic residues" evidence="1">
    <location>
        <begin position="1"/>
        <end position="12"/>
    </location>
</feature>
<name>A0ABU6VW77_9FABA</name>
<proteinExistence type="predicted"/>
<keyword evidence="3" id="KW-1185">Reference proteome</keyword>
<evidence type="ECO:0000313" key="3">
    <source>
        <dbReference type="Proteomes" id="UP001341840"/>
    </source>
</evidence>
<organism evidence="2 3">
    <name type="scientific">Stylosanthes scabra</name>
    <dbReference type="NCBI Taxonomy" id="79078"/>
    <lineage>
        <taxon>Eukaryota</taxon>
        <taxon>Viridiplantae</taxon>
        <taxon>Streptophyta</taxon>
        <taxon>Embryophyta</taxon>
        <taxon>Tracheophyta</taxon>
        <taxon>Spermatophyta</taxon>
        <taxon>Magnoliopsida</taxon>
        <taxon>eudicotyledons</taxon>
        <taxon>Gunneridae</taxon>
        <taxon>Pentapetalae</taxon>
        <taxon>rosids</taxon>
        <taxon>fabids</taxon>
        <taxon>Fabales</taxon>
        <taxon>Fabaceae</taxon>
        <taxon>Papilionoideae</taxon>
        <taxon>50 kb inversion clade</taxon>
        <taxon>dalbergioids sensu lato</taxon>
        <taxon>Dalbergieae</taxon>
        <taxon>Pterocarpus clade</taxon>
        <taxon>Stylosanthes</taxon>
    </lineage>
</organism>
<protein>
    <submittedName>
        <fullName evidence="2">Uncharacterized protein</fullName>
    </submittedName>
</protein>
<sequence>MSKRRGRSRIPRVTRSSSPTDSTISFATSRPKRQCDLPHGNNHSNDPRPRSSCMRAIAYCRLLDRDANSQSVARQNNRVCSVPELPVRIHGSPSYMLKSSISNRKNQRRREATVLVKTNEEVSVSLFYDICTVDRVIPSLRSTFEG</sequence>
<dbReference type="EMBL" id="JASCZI010153272">
    <property type="protein sequence ID" value="MED6177222.1"/>
    <property type="molecule type" value="Genomic_DNA"/>
</dbReference>
<evidence type="ECO:0000256" key="1">
    <source>
        <dbReference type="SAM" id="MobiDB-lite"/>
    </source>
</evidence>
<feature type="compositionally biased region" description="Polar residues" evidence="1">
    <location>
        <begin position="14"/>
        <end position="28"/>
    </location>
</feature>
<accession>A0ABU6VW77</accession>